<dbReference type="InterPro" id="IPR034752">
    <property type="entry name" value="Mis18"/>
</dbReference>
<gene>
    <name evidence="13" type="ORF">NDN08_005166</name>
</gene>
<comment type="caution">
    <text evidence="13">The sequence shown here is derived from an EMBL/GenBank/DDBJ whole genome shotgun (WGS) entry which is preliminary data.</text>
</comment>
<evidence type="ECO:0000256" key="10">
    <source>
        <dbReference type="ARBA" id="ARBA00023328"/>
    </source>
</evidence>
<reference evidence="13 14" key="1">
    <citation type="journal article" date="2023" name="Nat. Commun.">
        <title>Origin of minicircular mitochondrial genomes in red algae.</title>
        <authorList>
            <person name="Lee Y."/>
            <person name="Cho C.H."/>
            <person name="Lee Y.M."/>
            <person name="Park S.I."/>
            <person name="Yang J.H."/>
            <person name="West J.A."/>
            <person name="Bhattacharya D."/>
            <person name="Yoon H.S."/>
        </authorList>
    </citation>
    <scope>NUCLEOTIDE SEQUENCE [LARGE SCALE GENOMIC DNA]</scope>
    <source>
        <strain evidence="13 14">CCMP1338</strain>
        <tissue evidence="13">Whole cell</tissue>
    </source>
</reference>
<keyword evidence="10" id="KW-0137">Centromere</keyword>
<evidence type="ECO:0000256" key="9">
    <source>
        <dbReference type="ARBA" id="ARBA00023306"/>
    </source>
</evidence>
<dbReference type="PANTHER" id="PTHR16431:SF1">
    <property type="entry name" value="NEUROGENIC PROTEIN MASTERMIND"/>
    <property type="match status" value="1"/>
</dbReference>
<accession>A0AAV8V4G3</accession>
<keyword evidence="9" id="KW-0131">Cell cycle</keyword>
<proteinExistence type="inferred from homology"/>
<dbReference type="Proteomes" id="UP001157974">
    <property type="component" value="Unassembled WGS sequence"/>
</dbReference>
<dbReference type="EMBL" id="JAMWBK010000001">
    <property type="protein sequence ID" value="KAJ8908457.1"/>
    <property type="molecule type" value="Genomic_DNA"/>
</dbReference>
<keyword evidence="5" id="KW-0479">Metal-binding</keyword>
<evidence type="ECO:0000256" key="7">
    <source>
        <dbReference type="ARBA" id="ARBA00022833"/>
    </source>
</evidence>
<evidence type="ECO:0000256" key="1">
    <source>
        <dbReference type="ARBA" id="ARBA00004123"/>
    </source>
</evidence>
<dbReference type="Pfam" id="PF03226">
    <property type="entry name" value="Yippee-Mis18"/>
    <property type="match status" value="1"/>
</dbReference>
<dbReference type="GO" id="GO:0034080">
    <property type="term" value="P:CENP-A containing chromatin assembly"/>
    <property type="evidence" value="ECO:0007669"/>
    <property type="project" value="TreeGrafter"/>
</dbReference>
<dbReference type="PANTHER" id="PTHR16431">
    <property type="entry name" value="NEUROGENIC PROTEIN MASTERMIND"/>
    <property type="match status" value="1"/>
</dbReference>
<evidence type="ECO:0000256" key="8">
    <source>
        <dbReference type="ARBA" id="ARBA00023242"/>
    </source>
</evidence>
<sequence length="158" mass="17323">MVGAQTRTLCVYQCVGCREILGDSLTLTISDTENRRLALKRVSSVEISVQQVKIVKGGVEDGAAYNDLKCKRCSLNVGKMYLKLPTEVELLKGLYSLDLDAIQIYRLGDASREGGEGHLLDQDNMITALQMVVLALDKRISKLEGGSAPKKQKVGEKH</sequence>
<keyword evidence="8" id="KW-0539">Nucleus</keyword>
<dbReference type="GO" id="GO:0000785">
    <property type="term" value="C:chromatin"/>
    <property type="evidence" value="ECO:0007669"/>
    <property type="project" value="TreeGrafter"/>
</dbReference>
<evidence type="ECO:0000313" key="13">
    <source>
        <dbReference type="EMBL" id="KAJ8908457.1"/>
    </source>
</evidence>
<protein>
    <recommendedName>
        <fullName evidence="11">Protein yippee-like</fullName>
    </recommendedName>
</protein>
<name>A0AAV8V4G3_9RHOD</name>
<organism evidence="13 14">
    <name type="scientific">Rhodosorus marinus</name>
    <dbReference type="NCBI Taxonomy" id="101924"/>
    <lineage>
        <taxon>Eukaryota</taxon>
        <taxon>Rhodophyta</taxon>
        <taxon>Stylonematophyceae</taxon>
        <taxon>Stylonematales</taxon>
        <taxon>Stylonemataceae</taxon>
        <taxon>Rhodosorus</taxon>
    </lineage>
</organism>
<comment type="similarity">
    <text evidence="11">Belongs to the yippee family.</text>
</comment>
<keyword evidence="6" id="KW-0498">Mitosis</keyword>
<evidence type="ECO:0000256" key="11">
    <source>
        <dbReference type="RuleBase" id="RU110713"/>
    </source>
</evidence>
<keyword evidence="14" id="KW-1185">Reference proteome</keyword>
<evidence type="ECO:0000313" key="14">
    <source>
        <dbReference type="Proteomes" id="UP001157974"/>
    </source>
</evidence>
<evidence type="ECO:0000256" key="4">
    <source>
        <dbReference type="ARBA" id="ARBA00022618"/>
    </source>
</evidence>
<evidence type="ECO:0000256" key="2">
    <source>
        <dbReference type="ARBA" id="ARBA00004584"/>
    </source>
</evidence>
<comment type="subcellular location">
    <subcellularLocation>
        <location evidence="2">Chromosome</location>
        <location evidence="2">Centromere</location>
    </subcellularLocation>
    <subcellularLocation>
        <location evidence="1">Nucleus</location>
    </subcellularLocation>
</comment>
<dbReference type="AlphaFoldDB" id="A0AAV8V4G3"/>
<evidence type="ECO:0000256" key="6">
    <source>
        <dbReference type="ARBA" id="ARBA00022776"/>
    </source>
</evidence>
<keyword evidence="4" id="KW-0132">Cell division</keyword>
<dbReference type="GO" id="GO:0051301">
    <property type="term" value="P:cell division"/>
    <property type="evidence" value="ECO:0007669"/>
    <property type="project" value="UniProtKB-KW"/>
</dbReference>
<feature type="domain" description="Mis18" evidence="12">
    <location>
        <begin position="9"/>
        <end position="107"/>
    </location>
</feature>
<dbReference type="InterPro" id="IPR004910">
    <property type="entry name" value="Yippee/Mis18/Cereblon"/>
</dbReference>
<dbReference type="GO" id="GO:0046872">
    <property type="term" value="F:metal ion binding"/>
    <property type="evidence" value="ECO:0007669"/>
    <property type="project" value="UniProtKB-KW"/>
</dbReference>
<dbReference type="GO" id="GO:0007059">
    <property type="term" value="P:chromosome segregation"/>
    <property type="evidence" value="ECO:0007669"/>
    <property type="project" value="TreeGrafter"/>
</dbReference>
<dbReference type="PROSITE" id="PS51793">
    <property type="entry name" value="MIS18"/>
    <property type="match status" value="1"/>
</dbReference>
<evidence type="ECO:0000256" key="3">
    <source>
        <dbReference type="ARBA" id="ARBA00022454"/>
    </source>
</evidence>
<keyword evidence="7" id="KW-0862">Zinc</keyword>
<dbReference type="GO" id="GO:0005634">
    <property type="term" value="C:nucleus"/>
    <property type="evidence" value="ECO:0007669"/>
    <property type="project" value="UniProtKB-SubCell"/>
</dbReference>
<evidence type="ECO:0000256" key="5">
    <source>
        <dbReference type="ARBA" id="ARBA00022723"/>
    </source>
</evidence>
<keyword evidence="3" id="KW-0158">Chromosome</keyword>
<evidence type="ECO:0000259" key="12">
    <source>
        <dbReference type="PROSITE" id="PS51793"/>
    </source>
</evidence>
<dbReference type="GO" id="GO:0000775">
    <property type="term" value="C:chromosome, centromeric region"/>
    <property type="evidence" value="ECO:0007669"/>
    <property type="project" value="UniProtKB-SubCell"/>
</dbReference>